<protein>
    <submittedName>
        <fullName evidence="2">Uncharacterized protein</fullName>
    </submittedName>
</protein>
<dbReference type="Proteomes" id="UP000012166">
    <property type="component" value="Unassembled WGS sequence"/>
</dbReference>
<comment type="caution">
    <text evidence="2">The sequence shown here is derived from an EMBL/GenBank/DDBJ whole genome shotgun (WGS) entry which is preliminary data.</text>
</comment>
<name>A0ABC9SNT8_LEPBO</name>
<gene>
    <name evidence="2" type="ORF">LEP1GSC056_3038</name>
</gene>
<accession>A0ABC9SNT8</accession>
<keyword evidence="1" id="KW-0812">Transmembrane</keyword>
<proteinExistence type="predicted"/>
<evidence type="ECO:0000313" key="2">
    <source>
        <dbReference type="EMBL" id="EMN19416.1"/>
    </source>
</evidence>
<keyword evidence="1" id="KW-0472">Membrane</keyword>
<keyword evidence="1" id="KW-1133">Transmembrane helix</keyword>
<dbReference type="AlphaFoldDB" id="A0ABC9SNT8"/>
<evidence type="ECO:0000256" key="1">
    <source>
        <dbReference type="SAM" id="Phobius"/>
    </source>
</evidence>
<organism evidence="2 3">
    <name type="scientific">Leptospira borgpetersenii str. Brem 328</name>
    <dbReference type="NCBI Taxonomy" id="1049780"/>
    <lineage>
        <taxon>Bacteria</taxon>
        <taxon>Pseudomonadati</taxon>
        <taxon>Spirochaetota</taxon>
        <taxon>Spirochaetia</taxon>
        <taxon>Leptospirales</taxon>
        <taxon>Leptospiraceae</taxon>
        <taxon>Leptospira</taxon>
    </lineage>
</organism>
<dbReference type="EMBL" id="AHMS02000002">
    <property type="protein sequence ID" value="EMN19416.1"/>
    <property type="molecule type" value="Genomic_DNA"/>
</dbReference>
<feature type="transmembrane region" description="Helical" evidence="1">
    <location>
        <begin position="6"/>
        <end position="26"/>
    </location>
</feature>
<evidence type="ECO:0000313" key="3">
    <source>
        <dbReference type="Proteomes" id="UP000012166"/>
    </source>
</evidence>
<reference evidence="2 3" key="1">
    <citation type="submission" date="2013-01" db="EMBL/GenBank/DDBJ databases">
        <authorList>
            <person name="Harkins D.M."/>
            <person name="Durkin A.S."/>
            <person name="Brinkac L.M."/>
            <person name="Haft D.H."/>
            <person name="Selengut J.D."/>
            <person name="Sanka R."/>
            <person name="DePew J."/>
            <person name="Purushe J."/>
            <person name="Hartskeerl R.A."/>
            <person name="Ahmed A."/>
            <person name="van der Linden H."/>
            <person name="Goris M.G.A."/>
            <person name="Vinetz J.M."/>
            <person name="Sutton G.G."/>
            <person name="Nierman W.C."/>
            <person name="Fouts D.E."/>
        </authorList>
    </citation>
    <scope>NUCLEOTIDE SEQUENCE [LARGE SCALE GENOMIC DNA]</scope>
    <source>
        <strain evidence="2 3">Brem 328</strain>
    </source>
</reference>
<sequence>MPISTAMIWITNLITFPFFYYIFYIAGAAQHVRFEILECIFNKRYGAAYVFGAVF</sequence>